<gene>
    <name evidence="5" type="ORF">KDK92_00815</name>
</gene>
<dbReference type="EMBL" id="JAGSOJ010000001">
    <property type="protein sequence ID" value="MCM1988264.1"/>
    <property type="molecule type" value="Genomic_DNA"/>
</dbReference>
<evidence type="ECO:0000256" key="1">
    <source>
        <dbReference type="ARBA" id="ARBA00022448"/>
    </source>
</evidence>
<dbReference type="RefSeq" id="WP_250857120.1">
    <property type="nucleotide sequence ID" value="NZ_JAGSOJ010000001.1"/>
</dbReference>
<reference evidence="5" key="2">
    <citation type="submission" date="2021-04" db="EMBL/GenBank/DDBJ databases">
        <authorList>
            <person name="Dong X."/>
        </authorList>
    </citation>
    <scope>NUCLEOTIDE SEQUENCE</scope>
    <source>
        <strain evidence="5">ZWT</strain>
    </source>
</reference>
<feature type="domain" description="ABC transporter" evidence="4">
    <location>
        <begin position="4"/>
        <end position="232"/>
    </location>
</feature>
<dbReference type="SMART" id="SM00382">
    <property type="entry name" value="AAA"/>
    <property type="match status" value="1"/>
</dbReference>
<keyword evidence="1" id="KW-0813">Transport</keyword>
<dbReference type="GO" id="GO:0005524">
    <property type="term" value="F:ATP binding"/>
    <property type="evidence" value="ECO:0007669"/>
    <property type="project" value="UniProtKB-KW"/>
</dbReference>
<evidence type="ECO:0000313" key="5">
    <source>
        <dbReference type="EMBL" id="MCM1988264.1"/>
    </source>
</evidence>
<dbReference type="GO" id="GO:0016887">
    <property type="term" value="F:ATP hydrolysis activity"/>
    <property type="evidence" value="ECO:0007669"/>
    <property type="project" value="InterPro"/>
</dbReference>
<dbReference type="Proteomes" id="UP001056429">
    <property type="component" value="Unassembled WGS sequence"/>
</dbReference>
<sequence length="239" mass="26978">MELLSVKNLTKLYKNNRGIKNLNLTINEGEVVALLGPNGAGKTTAIKSILGFTNKTSGEVSINGYSCETNIEKAMLETGIMVGKPAPYEFLTGYKNLKIHSELYKDINEEKIERVLQEVELVPYKDEKVANYSTGMKQRLSFAKALVHEPKLLLIDEPFSGLDIEGRSIMKKLLKKLSYENNVGILISSHLINDINDIATKVCIIHDNQWLETTYVENIFEKYNNLEEYYLDKVKGKGV</sequence>
<dbReference type="InterPro" id="IPR027417">
    <property type="entry name" value="P-loop_NTPase"/>
</dbReference>
<name>A0A9J6NYN3_9CLOT</name>
<dbReference type="AlphaFoldDB" id="A0A9J6NYN3"/>
<dbReference type="SUPFAM" id="SSF52540">
    <property type="entry name" value="P-loop containing nucleoside triphosphate hydrolases"/>
    <property type="match status" value="1"/>
</dbReference>
<dbReference type="Pfam" id="PF00005">
    <property type="entry name" value="ABC_tran"/>
    <property type="match status" value="1"/>
</dbReference>
<dbReference type="Gene3D" id="3.40.50.300">
    <property type="entry name" value="P-loop containing nucleotide triphosphate hydrolases"/>
    <property type="match status" value="1"/>
</dbReference>
<accession>A0A9J6NYN3</accession>
<proteinExistence type="predicted"/>
<dbReference type="PANTHER" id="PTHR42939:SF1">
    <property type="entry name" value="ABC TRANSPORTER ATP-BINDING PROTEIN ALBC-RELATED"/>
    <property type="match status" value="1"/>
</dbReference>
<dbReference type="InterPro" id="IPR003439">
    <property type="entry name" value="ABC_transporter-like_ATP-bd"/>
</dbReference>
<keyword evidence="3 5" id="KW-0067">ATP-binding</keyword>
<evidence type="ECO:0000313" key="6">
    <source>
        <dbReference type="Proteomes" id="UP001056429"/>
    </source>
</evidence>
<evidence type="ECO:0000256" key="3">
    <source>
        <dbReference type="ARBA" id="ARBA00022840"/>
    </source>
</evidence>
<comment type="caution">
    <text evidence="5">The sequence shown here is derived from an EMBL/GenBank/DDBJ whole genome shotgun (WGS) entry which is preliminary data.</text>
</comment>
<evidence type="ECO:0000256" key="2">
    <source>
        <dbReference type="ARBA" id="ARBA00022741"/>
    </source>
</evidence>
<dbReference type="InterPro" id="IPR051782">
    <property type="entry name" value="ABC_Transporter_VariousFunc"/>
</dbReference>
<keyword evidence="2" id="KW-0547">Nucleotide-binding</keyword>
<keyword evidence="6" id="KW-1185">Reference proteome</keyword>
<reference evidence="5" key="1">
    <citation type="journal article" date="2021" name="mSystems">
        <title>Bacteria and Archaea Synergistically Convert Glycine Betaine to Biogenic Methane in the Formosa Cold Seep of the South China Sea.</title>
        <authorList>
            <person name="Li L."/>
            <person name="Zhang W."/>
            <person name="Zhang S."/>
            <person name="Song L."/>
            <person name="Sun Q."/>
            <person name="Zhang H."/>
            <person name="Xiang H."/>
            <person name="Dong X."/>
        </authorList>
    </citation>
    <scope>NUCLEOTIDE SEQUENCE</scope>
    <source>
        <strain evidence="5">ZWT</strain>
    </source>
</reference>
<protein>
    <submittedName>
        <fullName evidence="5">ABC transporter ATP-binding protein</fullName>
    </submittedName>
</protein>
<dbReference type="InterPro" id="IPR003593">
    <property type="entry name" value="AAA+_ATPase"/>
</dbReference>
<dbReference type="PROSITE" id="PS50893">
    <property type="entry name" value="ABC_TRANSPORTER_2"/>
    <property type="match status" value="1"/>
</dbReference>
<organism evidence="5 6">
    <name type="scientific">Oceanirhabdus seepicola</name>
    <dbReference type="NCBI Taxonomy" id="2828781"/>
    <lineage>
        <taxon>Bacteria</taxon>
        <taxon>Bacillati</taxon>
        <taxon>Bacillota</taxon>
        <taxon>Clostridia</taxon>
        <taxon>Eubacteriales</taxon>
        <taxon>Clostridiaceae</taxon>
        <taxon>Oceanirhabdus</taxon>
    </lineage>
</organism>
<dbReference type="PANTHER" id="PTHR42939">
    <property type="entry name" value="ABC TRANSPORTER ATP-BINDING PROTEIN ALBC-RELATED"/>
    <property type="match status" value="1"/>
</dbReference>
<evidence type="ECO:0000259" key="4">
    <source>
        <dbReference type="PROSITE" id="PS50893"/>
    </source>
</evidence>
<dbReference type="CDD" id="cd03230">
    <property type="entry name" value="ABC_DR_subfamily_A"/>
    <property type="match status" value="1"/>
</dbReference>